<name>A0A6P6N6A6_CARAU</name>
<evidence type="ECO:0000256" key="2">
    <source>
        <dbReference type="ARBA" id="ARBA00009864"/>
    </source>
</evidence>
<accession>A0A6P6N6A6</accession>
<evidence type="ECO:0000256" key="5">
    <source>
        <dbReference type="ARBA" id="ARBA00023274"/>
    </source>
</evidence>
<dbReference type="Pfam" id="PF10484">
    <property type="entry name" value="MRP-S23"/>
    <property type="match status" value="1"/>
</dbReference>
<dbReference type="AlphaFoldDB" id="A0A6P6N6A6"/>
<gene>
    <name evidence="10" type="primary">LOC113075349</name>
</gene>
<sequence length="192" mass="21914">MAGSRLEKFGTVFTRVRDLMRAGVIKHEERPIWFDVYAAFPPKREPLYEKGARPLKRHAADTVPQILYKEDEIRAKFFEVYGNGPRAFELLKPNFVSPCQRFVMKYGELESRGDVEPELLFEETAKALLAEGIYLRKRGGPAQVAPQSRDPLLNMKLTDMLAEQQRDTDTETNIPEKQPEAETVNPDGQTSS</sequence>
<evidence type="ECO:0000259" key="8">
    <source>
        <dbReference type="Pfam" id="PF10484"/>
    </source>
</evidence>
<evidence type="ECO:0000256" key="4">
    <source>
        <dbReference type="ARBA" id="ARBA00023128"/>
    </source>
</evidence>
<protein>
    <recommendedName>
        <fullName evidence="6">Small ribosomal subunit protein mS23</fullName>
    </recommendedName>
</protein>
<dbReference type="KEGG" id="caua:113075349"/>
<keyword evidence="5" id="KW-0687">Ribonucleoprotein</keyword>
<dbReference type="CDD" id="cd23701">
    <property type="entry name" value="At1g26750"/>
    <property type="match status" value="1"/>
</dbReference>
<evidence type="ECO:0000256" key="6">
    <source>
        <dbReference type="ARBA" id="ARBA00035137"/>
    </source>
</evidence>
<dbReference type="GO" id="GO:0005739">
    <property type="term" value="C:mitochondrion"/>
    <property type="evidence" value="ECO:0007669"/>
    <property type="project" value="InterPro"/>
</dbReference>
<dbReference type="GeneID" id="113075349"/>
<feature type="domain" description="Small ribosomal subunit protein mS23 conserved" evidence="8">
    <location>
        <begin position="2"/>
        <end position="132"/>
    </location>
</feature>
<evidence type="ECO:0000313" key="10">
    <source>
        <dbReference type="RefSeq" id="XP_026103839.1"/>
    </source>
</evidence>
<evidence type="ECO:0000313" key="9">
    <source>
        <dbReference type="Proteomes" id="UP000515129"/>
    </source>
</evidence>
<dbReference type="InterPro" id="IPR023611">
    <property type="entry name" value="mS23_dom_met"/>
</dbReference>
<reference evidence="10" key="1">
    <citation type="submission" date="2025-08" db="UniProtKB">
        <authorList>
            <consortium name="RefSeq"/>
        </authorList>
    </citation>
    <scope>IDENTIFICATION</scope>
    <source>
        <strain evidence="10">Wakin</strain>
        <tissue evidence="10">Muscle</tissue>
    </source>
</reference>
<dbReference type="GO" id="GO:0005840">
    <property type="term" value="C:ribosome"/>
    <property type="evidence" value="ECO:0007669"/>
    <property type="project" value="InterPro"/>
</dbReference>
<feature type="region of interest" description="Disordered" evidence="7">
    <location>
        <begin position="160"/>
        <end position="192"/>
    </location>
</feature>
<evidence type="ECO:0000256" key="3">
    <source>
        <dbReference type="ARBA" id="ARBA00022980"/>
    </source>
</evidence>
<organism evidence="9 10">
    <name type="scientific">Carassius auratus</name>
    <name type="common">Goldfish</name>
    <dbReference type="NCBI Taxonomy" id="7957"/>
    <lineage>
        <taxon>Eukaryota</taxon>
        <taxon>Metazoa</taxon>
        <taxon>Chordata</taxon>
        <taxon>Craniata</taxon>
        <taxon>Vertebrata</taxon>
        <taxon>Euteleostomi</taxon>
        <taxon>Actinopterygii</taxon>
        <taxon>Neopterygii</taxon>
        <taxon>Teleostei</taxon>
        <taxon>Ostariophysi</taxon>
        <taxon>Cypriniformes</taxon>
        <taxon>Cyprinidae</taxon>
        <taxon>Cyprininae</taxon>
        <taxon>Carassius</taxon>
    </lineage>
</organism>
<keyword evidence="3" id="KW-0689">Ribosomal protein</keyword>
<comment type="subcellular location">
    <subcellularLocation>
        <location evidence="1">Mitochondrion</location>
    </subcellularLocation>
</comment>
<evidence type="ECO:0000256" key="7">
    <source>
        <dbReference type="SAM" id="MobiDB-lite"/>
    </source>
</evidence>
<dbReference type="InterPro" id="IPR059242">
    <property type="entry name" value="mS23_dom"/>
</dbReference>
<dbReference type="RefSeq" id="XP_026103839.1">
    <property type="nucleotide sequence ID" value="XM_026248054.1"/>
</dbReference>
<dbReference type="InterPro" id="IPR019520">
    <property type="entry name" value="Ribosomal_mS23_met"/>
</dbReference>
<dbReference type="PANTHER" id="PTHR15925:SF2">
    <property type="entry name" value="SMALL RIBOSOMAL SUBUNIT PROTEIN MS23"/>
    <property type="match status" value="1"/>
</dbReference>
<keyword evidence="4" id="KW-0496">Mitochondrion</keyword>
<dbReference type="GO" id="GO:0006412">
    <property type="term" value="P:translation"/>
    <property type="evidence" value="ECO:0007669"/>
    <property type="project" value="InterPro"/>
</dbReference>
<dbReference type="PANTHER" id="PTHR15925">
    <property type="entry name" value="MITOCHONDRIAL RIBOSOMAL PROTEIN S23"/>
    <property type="match status" value="1"/>
</dbReference>
<dbReference type="OrthoDB" id="10012356at2759"/>
<proteinExistence type="inferred from homology"/>
<dbReference type="Proteomes" id="UP000515129">
    <property type="component" value="Unplaced"/>
</dbReference>
<evidence type="ECO:0000256" key="1">
    <source>
        <dbReference type="ARBA" id="ARBA00004173"/>
    </source>
</evidence>
<keyword evidence="9" id="KW-1185">Reference proteome</keyword>
<comment type="similarity">
    <text evidence="2">Belongs to the mitochondrion-specific ribosomal protein mS23 family.</text>
</comment>
<dbReference type="GO" id="GO:0003735">
    <property type="term" value="F:structural constituent of ribosome"/>
    <property type="evidence" value="ECO:0007669"/>
    <property type="project" value="InterPro"/>
</dbReference>